<accession>A0ABP9QNM4</accession>
<dbReference type="Gene3D" id="3.90.25.10">
    <property type="entry name" value="UDP-galactose 4-epimerase, domain 1"/>
    <property type="match status" value="1"/>
</dbReference>
<evidence type="ECO:0000259" key="1">
    <source>
        <dbReference type="Pfam" id="PF13460"/>
    </source>
</evidence>
<dbReference type="Gene3D" id="3.40.50.720">
    <property type="entry name" value="NAD(P)-binding Rossmann-like Domain"/>
    <property type="match status" value="1"/>
</dbReference>
<dbReference type="RefSeq" id="WP_345532727.1">
    <property type="nucleotide sequence ID" value="NZ_BAABLD010000008.1"/>
</dbReference>
<dbReference type="EMBL" id="BAABLD010000008">
    <property type="protein sequence ID" value="GAA5164830.1"/>
    <property type="molecule type" value="Genomic_DNA"/>
</dbReference>
<dbReference type="InterPro" id="IPR016040">
    <property type="entry name" value="NAD(P)-bd_dom"/>
</dbReference>
<dbReference type="PANTHER" id="PTHR47129:SF1">
    <property type="entry name" value="NMRA-LIKE DOMAIN-CONTAINING PROTEIN"/>
    <property type="match status" value="1"/>
</dbReference>
<comment type="caution">
    <text evidence="2">The sequence shown here is derived from an EMBL/GenBank/DDBJ whole genome shotgun (WGS) entry which is preliminary data.</text>
</comment>
<feature type="domain" description="NAD(P)-binding" evidence="1">
    <location>
        <begin position="8"/>
        <end position="191"/>
    </location>
</feature>
<keyword evidence="3" id="KW-1185">Reference proteome</keyword>
<dbReference type="Pfam" id="PF13460">
    <property type="entry name" value="NAD_binding_10"/>
    <property type="match status" value="1"/>
</dbReference>
<evidence type="ECO:0000313" key="2">
    <source>
        <dbReference type="EMBL" id="GAA5164830.1"/>
    </source>
</evidence>
<evidence type="ECO:0000313" key="3">
    <source>
        <dbReference type="Proteomes" id="UP001500547"/>
    </source>
</evidence>
<sequence length="298" mass="31405">MTTYLITGASGKLGQAVLHHLLDTLRIAPGQIIATSRKPESLRAVAERGVTVRTADFDDAASLPAAFAGAQRVLLISTDSLERPGRRQEQHERAIAAAEKAGVQHLIYTSAPKPGDNSPLLIAADHAGTEQAIARSSIPGWTILRNHWYFENFLFTLPGVFAQGGKWFSAAGDGKLANISRDDLAYAAAVALVSTESGRNTYTLSGSEAHTTAEQAAILSAALDKPIAVIPVPVEGIVQGMVGAGFPEPLARALASFDTNTAAGRVAEVTGDYQRLTGKAPQRFADWVQANKALLSGN</sequence>
<dbReference type="Proteomes" id="UP001500547">
    <property type="component" value="Unassembled WGS sequence"/>
</dbReference>
<dbReference type="SUPFAM" id="SSF51735">
    <property type="entry name" value="NAD(P)-binding Rossmann-fold domains"/>
    <property type="match status" value="1"/>
</dbReference>
<gene>
    <name evidence="2" type="ORF">GCM10025770_19400</name>
</gene>
<dbReference type="CDD" id="cd05269">
    <property type="entry name" value="TMR_SDR_a"/>
    <property type="match status" value="1"/>
</dbReference>
<name>A0ABP9QNM4_9RHOO</name>
<dbReference type="InterPro" id="IPR036291">
    <property type="entry name" value="NAD(P)-bd_dom_sf"/>
</dbReference>
<proteinExistence type="predicted"/>
<dbReference type="PANTHER" id="PTHR47129">
    <property type="entry name" value="QUINONE OXIDOREDUCTASE 2"/>
    <property type="match status" value="1"/>
</dbReference>
<dbReference type="InterPro" id="IPR052718">
    <property type="entry name" value="NmrA-type_oxidoreductase"/>
</dbReference>
<protein>
    <submittedName>
        <fullName evidence="2">SDR family oxidoreductase</fullName>
    </submittedName>
</protein>
<organism evidence="2 3">
    <name type="scientific">Viridibacterium curvum</name>
    <dbReference type="NCBI Taxonomy" id="1101404"/>
    <lineage>
        <taxon>Bacteria</taxon>
        <taxon>Pseudomonadati</taxon>
        <taxon>Pseudomonadota</taxon>
        <taxon>Betaproteobacteria</taxon>
        <taxon>Rhodocyclales</taxon>
        <taxon>Rhodocyclaceae</taxon>
        <taxon>Viridibacterium</taxon>
    </lineage>
</organism>
<reference evidence="3" key="1">
    <citation type="journal article" date="2019" name="Int. J. Syst. Evol. Microbiol.">
        <title>The Global Catalogue of Microorganisms (GCM) 10K type strain sequencing project: providing services to taxonomists for standard genome sequencing and annotation.</title>
        <authorList>
            <consortium name="The Broad Institute Genomics Platform"/>
            <consortium name="The Broad Institute Genome Sequencing Center for Infectious Disease"/>
            <person name="Wu L."/>
            <person name="Ma J."/>
        </authorList>
    </citation>
    <scope>NUCLEOTIDE SEQUENCE [LARGE SCALE GENOMIC DNA]</scope>
    <source>
        <strain evidence="3">JCM 18715</strain>
    </source>
</reference>